<dbReference type="Proteomes" id="UP000295604">
    <property type="component" value="Unassembled WGS sequence"/>
</dbReference>
<feature type="compositionally biased region" description="Polar residues" evidence="1">
    <location>
        <begin position="76"/>
        <end position="89"/>
    </location>
</feature>
<evidence type="ECO:0000256" key="1">
    <source>
        <dbReference type="SAM" id="MobiDB-lite"/>
    </source>
</evidence>
<accession>A0A4R8TAR5</accession>
<reference evidence="2 3" key="1">
    <citation type="submission" date="2018-11" db="EMBL/GenBank/DDBJ databases">
        <title>Genome sequence and assembly of Colletotrichum sidae.</title>
        <authorList>
            <person name="Gan P."/>
            <person name="Shirasu K."/>
        </authorList>
    </citation>
    <scope>NUCLEOTIDE SEQUENCE [LARGE SCALE GENOMIC DNA]</scope>
    <source>
        <strain evidence="2 3">CBS 518.97</strain>
    </source>
</reference>
<proteinExistence type="predicted"/>
<feature type="region of interest" description="Disordered" evidence="1">
    <location>
        <begin position="76"/>
        <end position="114"/>
    </location>
</feature>
<comment type="caution">
    <text evidence="2">The sequence shown here is derived from an EMBL/GenBank/DDBJ whole genome shotgun (WGS) entry which is preliminary data.</text>
</comment>
<protein>
    <submittedName>
        <fullName evidence="2">Uncharacterized protein</fullName>
    </submittedName>
</protein>
<dbReference type="EMBL" id="QAPF01000154">
    <property type="protein sequence ID" value="TEA14690.1"/>
    <property type="molecule type" value="Genomic_DNA"/>
</dbReference>
<evidence type="ECO:0000313" key="2">
    <source>
        <dbReference type="EMBL" id="TEA14690.1"/>
    </source>
</evidence>
<feature type="region of interest" description="Disordered" evidence="1">
    <location>
        <begin position="22"/>
        <end position="62"/>
    </location>
</feature>
<feature type="compositionally biased region" description="Polar residues" evidence="1">
    <location>
        <begin position="52"/>
        <end position="62"/>
    </location>
</feature>
<name>A0A4R8TAR5_9PEZI</name>
<keyword evidence="3" id="KW-1185">Reference proteome</keyword>
<organism evidence="2 3">
    <name type="scientific">Colletotrichum sidae</name>
    <dbReference type="NCBI Taxonomy" id="1347389"/>
    <lineage>
        <taxon>Eukaryota</taxon>
        <taxon>Fungi</taxon>
        <taxon>Dikarya</taxon>
        <taxon>Ascomycota</taxon>
        <taxon>Pezizomycotina</taxon>
        <taxon>Sordariomycetes</taxon>
        <taxon>Hypocreomycetidae</taxon>
        <taxon>Glomerellales</taxon>
        <taxon>Glomerellaceae</taxon>
        <taxon>Colletotrichum</taxon>
        <taxon>Colletotrichum orbiculare species complex</taxon>
    </lineage>
</organism>
<feature type="compositionally biased region" description="Low complexity" evidence="1">
    <location>
        <begin position="101"/>
        <end position="110"/>
    </location>
</feature>
<gene>
    <name evidence="2" type="ORF">C8034_v003111</name>
</gene>
<dbReference type="AlphaFoldDB" id="A0A4R8TAR5"/>
<feature type="compositionally biased region" description="Polar residues" evidence="1">
    <location>
        <begin position="32"/>
        <end position="41"/>
    </location>
</feature>
<evidence type="ECO:0000313" key="3">
    <source>
        <dbReference type="Proteomes" id="UP000295604"/>
    </source>
</evidence>
<sequence length="141" mass="15105">MDLTSSFPKAFMLIITQLLSSSPQKPADRLVVQSSQSNKATLSPPPNRNKPHQTTTMSSPVDSSVFLSLAPTTSDSYPFKAQQPSTSVASPVAAPIKRRTSSVSSAGSNSAPGLKFLKLGPVHYGEHPDEHKEDWHPALLP</sequence>